<accession>A0A0J6EK53</accession>
<dbReference type="AlphaFoldDB" id="A0A0J6EK53"/>
<dbReference type="Proteomes" id="UP001341297">
    <property type="component" value="Unassembled WGS sequence"/>
</dbReference>
<sequence length="60" mass="7288">MKRCDRLYTTEVFEWFERDDEYAYEYWSPIKQGLSLIDTEERAIKIGIEQLKEHSGELID</sequence>
<dbReference type="RefSeq" id="WP_048354519.1">
    <property type="nucleotide sequence ID" value="NZ_CP023481.1"/>
</dbReference>
<keyword evidence="4" id="KW-1185">Reference proteome</keyword>
<proteinExistence type="predicted"/>
<comment type="caution">
    <text evidence="1">The sequence shown here is derived from an EMBL/GenBank/DDBJ whole genome shotgun (WGS) entry which is preliminary data.</text>
</comment>
<dbReference type="EMBL" id="LECW02000045">
    <property type="protein sequence ID" value="KRT89941.1"/>
    <property type="molecule type" value="Genomic_DNA"/>
</dbReference>
<dbReference type="PATRIC" id="fig|1664069.3.peg.2001"/>
<evidence type="ECO:0000313" key="3">
    <source>
        <dbReference type="Proteomes" id="UP000036168"/>
    </source>
</evidence>
<dbReference type="EMBL" id="JARRTL010000006">
    <property type="protein sequence ID" value="MEC0483607.1"/>
    <property type="molecule type" value="Genomic_DNA"/>
</dbReference>
<evidence type="ECO:0000313" key="1">
    <source>
        <dbReference type="EMBL" id="KRT89941.1"/>
    </source>
</evidence>
<name>A0A0J6EK53_9BACI</name>
<reference evidence="1 3" key="1">
    <citation type="journal article" date="2015" name="Int. J. Syst. Evol. Microbiol.">
        <title>Bacillus glycinifermentans sp. nov., isolated from fermented soybean paste.</title>
        <authorList>
            <person name="Kim S.J."/>
            <person name="Dunlap C.A."/>
            <person name="Kwon S.W."/>
            <person name="Rooney A.P."/>
        </authorList>
    </citation>
    <scope>NUCLEOTIDE SEQUENCE [LARGE SCALE GENOMIC DNA]</scope>
    <source>
        <strain evidence="1 3">GO-13</strain>
    </source>
</reference>
<dbReference type="Proteomes" id="UP000036168">
    <property type="component" value="Unassembled WGS sequence"/>
</dbReference>
<evidence type="ECO:0000313" key="4">
    <source>
        <dbReference type="Proteomes" id="UP001341297"/>
    </source>
</evidence>
<organism evidence="1 3">
    <name type="scientific">Bacillus glycinifermentans</name>
    <dbReference type="NCBI Taxonomy" id="1664069"/>
    <lineage>
        <taxon>Bacteria</taxon>
        <taxon>Bacillati</taxon>
        <taxon>Bacillota</taxon>
        <taxon>Bacilli</taxon>
        <taxon>Bacillales</taxon>
        <taxon>Bacillaceae</taxon>
        <taxon>Bacillus</taxon>
    </lineage>
</organism>
<protein>
    <submittedName>
        <fullName evidence="1">Uncharacterized protein</fullName>
    </submittedName>
</protein>
<gene>
    <name evidence="1" type="ORF">AB447_204925</name>
    <name evidence="2" type="ORF">P8828_01890</name>
</gene>
<reference evidence="1" key="2">
    <citation type="submission" date="2015-10" db="EMBL/GenBank/DDBJ databases">
        <authorList>
            <person name="Gilbert D.G."/>
        </authorList>
    </citation>
    <scope>NUCLEOTIDE SEQUENCE</scope>
    <source>
        <strain evidence="1">GO-13</strain>
    </source>
</reference>
<evidence type="ECO:0000313" key="2">
    <source>
        <dbReference type="EMBL" id="MEC0483607.1"/>
    </source>
</evidence>
<accession>A0A0J6EKX3</accession>
<reference evidence="2 4" key="3">
    <citation type="submission" date="2023-03" db="EMBL/GenBank/DDBJ databases">
        <title>Agriculturally important microbes genome sequencing.</title>
        <authorList>
            <person name="Dunlap C."/>
        </authorList>
    </citation>
    <scope>NUCLEOTIDE SEQUENCE [LARGE SCALE GENOMIC DNA]</scope>
    <source>
        <strain evidence="2 4">CBP-3203</strain>
    </source>
</reference>